<proteinExistence type="predicted"/>
<evidence type="ECO:0000313" key="3">
    <source>
        <dbReference type="Proteomes" id="UP001416858"/>
    </source>
</evidence>
<keyword evidence="1" id="KW-0812">Transmembrane</keyword>
<sequence length="205" mass="23169">MKLKIFRRRLVTAGVIRLTHDSLKGPFYLRYSITDLLVLPVLCVFTVPVGTTALCFGFKWFPWFINNSLEVRNWFIALGLSPNAAASFIPVYVIDIPAFFLISSLSVLLFLIGTRVSDSFALLLLLLYPFVDLFFLDPADANHLLAMFKIKLLSILTSFVLFCCYYALRRKRPLEPPSLPRKLSSAAFLGTVLLGSSLFWFTLDG</sequence>
<keyword evidence="3" id="KW-1185">Reference proteome</keyword>
<feature type="transmembrane region" description="Helical" evidence="1">
    <location>
        <begin position="119"/>
        <end position="136"/>
    </location>
</feature>
<gene>
    <name evidence="2" type="ORF">Rcae01_06703</name>
</gene>
<reference evidence="2 3" key="1">
    <citation type="submission" date="2024-02" db="EMBL/GenBank/DDBJ databases">
        <title>Rhodopirellula caenicola NBRC 110016.</title>
        <authorList>
            <person name="Ichikawa N."/>
            <person name="Katano-Makiyama Y."/>
            <person name="Hidaka K."/>
        </authorList>
    </citation>
    <scope>NUCLEOTIDE SEQUENCE [LARGE SCALE GENOMIC DNA]</scope>
    <source>
        <strain evidence="2 3">NBRC 110016</strain>
    </source>
</reference>
<dbReference type="RefSeq" id="WP_345689660.1">
    <property type="nucleotide sequence ID" value="NZ_BAABRO010000042.1"/>
</dbReference>
<keyword evidence="1" id="KW-1133">Transmembrane helix</keyword>
<keyword evidence="1" id="KW-0472">Membrane</keyword>
<feature type="transmembrane region" description="Helical" evidence="1">
    <location>
        <begin position="36"/>
        <end position="65"/>
    </location>
</feature>
<feature type="transmembrane region" description="Helical" evidence="1">
    <location>
        <begin position="148"/>
        <end position="168"/>
    </location>
</feature>
<feature type="transmembrane region" description="Helical" evidence="1">
    <location>
        <begin position="183"/>
        <end position="203"/>
    </location>
</feature>
<accession>A0ABP9W1D4</accession>
<name>A0ABP9W1D4_9BACT</name>
<evidence type="ECO:0000256" key="1">
    <source>
        <dbReference type="SAM" id="Phobius"/>
    </source>
</evidence>
<comment type="caution">
    <text evidence="2">The sequence shown here is derived from an EMBL/GenBank/DDBJ whole genome shotgun (WGS) entry which is preliminary data.</text>
</comment>
<dbReference type="Proteomes" id="UP001416858">
    <property type="component" value="Unassembled WGS sequence"/>
</dbReference>
<evidence type="ECO:0000313" key="2">
    <source>
        <dbReference type="EMBL" id="GAA5511187.1"/>
    </source>
</evidence>
<organism evidence="2 3">
    <name type="scientific">Novipirellula caenicola</name>
    <dbReference type="NCBI Taxonomy" id="1536901"/>
    <lineage>
        <taxon>Bacteria</taxon>
        <taxon>Pseudomonadati</taxon>
        <taxon>Planctomycetota</taxon>
        <taxon>Planctomycetia</taxon>
        <taxon>Pirellulales</taxon>
        <taxon>Pirellulaceae</taxon>
        <taxon>Novipirellula</taxon>
    </lineage>
</organism>
<feature type="transmembrane region" description="Helical" evidence="1">
    <location>
        <begin position="85"/>
        <end position="112"/>
    </location>
</feature>
<protein>
    <submittedName>
        <fullName evidence="2">Uncharacterized protein</fullName>
    </submittedName>
</protein>
<dbReference type="EMBL" id="BAABRO010000042">
    <property type="protein sequence ID" value="GAA5511187.1"/>
    <property type="molecule type" value="Genomic_DNA"/>
</dbReference>